<protein>
    <submittedName>
        <fullName evidence="1">Uncharacterized protein</fullName>
    </submittedName>
</protein>
<dbReference type="Proteomes" id="UP001597045">
    <property type="component" value="Unassembled WGS sequence"/>
</dbReference>
<keyword evidence="2" id="KW-1185">Reference proteome</keyword>
<evidence type="ECO:0000313" key="1">
    <source>
        <dbReference type="EMBL" id="MFD1052130.1"/>
    </source>
</evidence>
<organism evidence="1 2">
    <name type="scientific">Kibdelosporangium lantanae</name>
    <dbReference type="NCBI Taxonomy" id="1497396"/>
    <lineage>
        <taxon>Bacteria</taxon>
        <taxon>Bacillati</taxon>
        <taxon>Actinomycetota</taxon>
        <taxon>Actinomycetes</taxon>
        <taxon>Pseudonocardiales</taxon>
        <taxon>Pseudonocardiaceae</taxon>
        <taxon>Kibdelosporangium</taxon>
    </lineage>
</organism>
<comment type="caution">
    <text evidence="1">The sequence shown here is derived from an EMBL/GenBank/DDBJ whole genome shotgun (WGS) entry which is preliminary data.</text>
</comment>
<evidence type="ECO:0000313" key="2">
    <source>
        <dbReference type="Proteomes" id="UP001597045"/>
    </source>
</evidence>
<name>A0ABW3MRK2_9PSEU</name>
<dbReference type="EMBL" id="JBHTIS010004154">
    <property type="protein sequence ID" value="MFD1052130.1"/>
    <property type="molecule type" value="Genomic_DNA"/>
</dbReference>
<sequence length="158" mass="16713">RFQLPAQGTRGVDNVMASGQTIDLPTATTANFVNLLVASSCGPSPSGATIQLSMNHVSPSGGELLITDTPISSVPDWKSGPTTITDPQVTLAATFDHYNQGTTQHNDVLSKLYRLKVPVKPGYENMPVKSITLPSLGTNFTESCTTPGLHVFAIQTSQ</sequence>
<feature type="non-terminal residue" evidence="1">
    <location>
        <position position="1"/>
    </location>
</feature>
<accession>A0ABW3MRK2</accession>
<proteinExistence type="predicted"/>
<gene>
    <name evidence="1" type="ORF">ACFQ1S_44435</name>
</gene>
<reference evidence="2" key="1">
    <citation type="journal article" date="2019" name="Int. J. Syst. Evol. Microbiol.">
        <title>The Global Catalogue of Microorganisms (GCM) 10K type strain sequencing project: providing services to taxonomists for standard genome sequencing and annotation.</title>
        <authorList>
            <consortium name="The Broad Institute Genomics Platform"/>
            <consortium name="The Broad Institute Genome Sequencing Center for Infectious Disease"/>
            <person name="Wu L."/>
            <person name="Ma J."/>
        </authorList>
    </citation>
    <scope>NUCLEOTIDE SEQUENCE [LARGE SCALE GENOMIC DNA]</scope>
    <source>
        <strain evidence="2">JCM 31486</strain>
    </source>
</reference>